<accession>A0A7C9LXS5</accession>
<protein>
    <recommendedName>
        <fullName evidence="3">Toxin CptA</fullName>
    </recommendedName>
</protein>
<dbReference type="AlphaFoldDB" id="A0A7C9LXS5"/>
<proteinExistence type="predicted"/>
<dbReference type="Proteomes" id="UP000479692">
    <property type="component" value="Unassembled WGS sequence"/>
</dbReference>
<name>A0A7C9LXS5_9GAMM</name>
<organism evidence="1 2">
    <name type="scientific">Noviluteimonas gilva</name>
    <dbReference type="NCBI Taxonomy" id="2682097"/>
    <lineage>
        <taxon>Bacteria</taxon>
        <taxon>Pseudomonadati</taxon>
        <taxon>Pseudomonadota</taxon>
        <taxon>Gammaproteobacteria</taxon>
        <taxon>Lysobacterales</taxon>
        <taxon>Lysobacteraceae</taxon>
        <taxon>Noviluteimonas</taxon>
    </lineage>
</organism>
<reference evidence="1 2" key="1">
    <citation type="submission" date="2019-12" db="EMBL/GenBank/DDBJ databases">
        <authorList>
            <person name="Xu J."/>
        </authorList>
    </citation>
    <scope>NUCLEOTIDE SEQUENCE [LARGE SCALE GENOMIC DNA]</scope>
    <source>
        <strain evidence="1 2">HX-5-24</strain>
    </source>
</reference>
<sequence>MIALGALGALAVHVSAVPAMFERPLAASACLWALVCAYREHRRPPRVFIVRSDGSATLDAMPLTHHHVHWRGTLAFLRARDAQGRTHRLAFWPDTLDARGRRALRLASPSAAVADGGPLSAQPREMRR</sequence>
<evidence type="ECO:0008006" key="3">
    <source>
        <dbReference type="Google" id="ProtNLM"/>
    </source>
</evidence>
<evidence type="ECO:0000313" key="2">
    <source>
        <dbReference type="Proteomes" id="UP000479692"/>
    </source>
</evidence>
<dbReference type="EMBL" id="WOXT01000002">
    <property type="protein sequence ID" value="MUV14665.1"/>
    <property type="molecule type" value="Genomic_DNA"/>
</dbReference>
<evidence type="ECO:0000313" key="1">
    <source>
        <dbReference type="EMBL" id="MUV14665.1"/>
    </source>
</evidence>
<gene>
    <name evidence="1" type="ORF">GN331_10650</name>
</gene>
<keyword evidence="2" id="KW-1185">Reference proteome</keyword>
<comment type="caution">
    <text evidence="1">The sequence shown here is derived from an EMBL/GenBank/DDBJ whole genome shotgun (WGS) entry which is preliminary data.</text>
</comment>